<evidence type="ECO:0000313" key="2">
    <source>
        <dbReference type="Proteomes" id="UP000054495"/>
    </source>
</evidence>
<dbReference type="AlphaFoldDB" id="A0A0D6L653"/>
<keyword evidence="2" id="KW-1185">Reference proteome</keyword>
<evidence type="ECO:0000313" key="1">
    <source>
        <dbReference type="EMBL" id="EPB67090.1"/>
    </source>
</evidence>
<evidence type="ECO:0008006" key="3">
    <source>
        <dbReference type="Google" id="ProtNLM"/>
    </source>
</evidence>
<accession>A0A0D6L653</accession>
<name>A0A0D6L653_9BILA</name>
<dbReference type="EMBL" id="KE125786">
    <property type="protein sequence ID" value="EPB67090.1"/>
    <property type="molecule type" value="Genomic_DNA"/>
</dbReference>
<gene>
    <name evidence="1" type="ORF">ANCCEY_13819</name>
</gene>
<sequence>MCGRVTISALVDRRASRGYAARGNLPAITSHTNIRQNTHAYHVSSKTVQKDTNVCPVLKRECTFAVRRNRLGLLESRRSRHVCTPFRSSDISICCHSSSAFCGPGSSVEMDGLLARDCSKIPCSEGYECSLAPSGSRVCCSLAACYSGQRARAVCAAGCRRDESCEVINGQRWCCPAVAKRCPGNVAGYTCQIASGGLYCCPLDVEIDIVEETTTVPSVSLRKIRPEKPCKECRSKGFLTTPTTTTTTTEQPIPRCPFAFREARIETTDEIKTCIGFLDFSPEGLFVE</sequence>
<organism evidence="1 2">
    <name type="scientific">Ancylostoma ceylanicum</name>
    <dbReference type="NCBI Taxonomy" id="53326"/>
    <lineage>
        <taxon>Eukaryota</taxon>
        <taxon>Metazoa</taxon>
        <taxon>Ecdysozoa</taxon>
        <taxon>Nematoda</taxon>
        <taxon>Chromadorea</taxon>
        <taxon>Rhabditida</taxon>
        <taxon>Rhabditina</taxon>
        <taxon>Rhabditomorpha</taxon>
        <taxon>Strongyloidea</taxon>
        <taxon>Ancylostomatidae</taxon>
        <taxon>Ancylostomatinae</taxon>
        <taxon>Ancylostoma</taxon>
    </lineage>
</organism>
<dbReference type="SMART" id="SM00289">
    <property type="entry name" value="WR1"/>
    <property type="match status" value="2"/>
</dbReference>
<protein>
    <recommendedName>
        <fullName evidence="3">EB domain-containing protein</fullName>
    </recommendedName>
</protein>
<dbReference type="InterPro" id="IPR006150">
    <property type="entry name" value="Cys_repeat_1"/>
</dbReference>
<dbReference type="Proteomes" id="UP000054495">
    <property type="component" value="Unassembled WGS sequence"/>
</dbReference>
<reference evidence="1 2" key="1">
    <citation type="submission" date="2013-05" db="EMBL/GenBank/DDBJ databases">
        <title>Draft genome of the parasitic nematode Anyclostoma ceylanicum.</title>
        <authorList>
            <person name="Mitreva M."/>
        </authorList>
    </citation>
    <scope>NUCLEOTIDE SEQUENCE [LARGE SCALE GENOMIC DNA]</scope>
</reference>
<proteinExistence type="predicted"/>